<comment type="caution">
    <text evidence="2">The sequence shown here is derived from an EMBL/GenBank/DDBJ whole genome shotgun (WGS) entry which is preliminary data.</text>
</comment>
<dbReference type="AlphaFoldDB" id="A0AAV3Q6X2"/>
<keyword evidence="3" id="KW-1185">Reference proteome</keyword>
<evidence type="ECO:0000256" key="1">
    <source>
        <dbReference type="SAM" id="MobiDB-lite"/>
    </source>
</evidence>
<reference evidence="2 3" key="1">
    <citation type="submission" date="2024-01" db="EMBL/GenBank/DDBJ databases">
        <title>The complete chloroplast genome sequence of Lithospermum erythrorhizon: insights into the phylogenetic relationship among Boraginaceae species and the maternal lineages of purple gromwells.</title>
        <authorList>
            <person name="Okada T."/>
            <person name="Watanabe K."/>
        </authorList>
    </citation>
    <scope>NUCLEOTIDE SEQUENCE [LARGE SCALE GENOMIC DNA]</scope>
</reference>
<feature type="compositionally biased region" description="Basic and acidic residues" evidence="1">
    <location>
        <begin position="58"/>
        <end position="68"/>
    </location>
</feature>
<proteinExistence type="predicted"/>
<organism evidence="2 3">
    <name type="scientific">Lithospermum erythrorhizon</name>
    <name type="common">Purple gromwell</name>
    <name type="synonym">Lithospermum officinale var. erythrorhizon</name>
    <dbReference type="NCBI Taxonomy" id="34254"/>
    <lineage>
        <taxon>Eukaryota</taxon>
        <taxon>Viridiplantae</taxon>
        <taxon>Streptophyta</taxon>
        <taxon>Embryophyta</taxon>
        <taxon>Tracheophyta</taxon>
        <taxon>Spermatophyta</taxon>
        <taxon>Magnoliopsida</taxon>
        <taxon>eudicotyledons</taxon>
        <taxon>Gunneridae</taxon>
        <taxon>Pentapetalae</taxon>
        <taxon>asterids</taxon>
        <taxon>lamiids</taxon>
        <taxon>Boraginales</taxon>
        <taxon>Boraginaceae</taxon>
        <taxon>Boraginoideae</taxon>
        <taxon>Lithospermeae</taxon>
        <taxon>Lithospermum</taxon>
    </lineage>
</organism>
<evidence type="ECO:0000313" key="3">
    <source>
        <dbReference type="Proteomes" id="UP001454036"/>
    </source>
</evidence>
<sequence length="100" mass="11024">MENYCGYGTSNSQAQSLYVGASSKASSSITMTNALQNGFHITIPNGSRHVSKKQVQWTHDHANERESKPPGALELNTTDRKQIKRLVELLCADKSNSIVF</sequence>
<gene>
    <name evidence="2" type="ORF">LIER_16514</name>
</gene>
<protein>
    <submittedName>
        <fullName evidence="2">Uncharacterized protein</fullName>
    </submittedName>
</protein>
<feature type="region of interest" description="Disordered" evidence="1">
    <location>
        <begin position="50"/>
        <end position="77"/>
    </location>
</feature>
<name>A0AAV3Q6X2_LITER</name>
<dbReference type="EMBL" id="BAABME010003699">
    <property type="protein sequence ID" value="GAA0159817.1"/>
    <property type="molecule type" value="Genomic_DNA"/>
</dbReference>
<evidence type="ECO:0000313" key="2">
    <source>
        <dbReference type="EMBL" id="GAA0159817.1"/>
    </source>
</evidence>
<dbReference type="Proteomes" id="UP001454036">
    <property type="component" value="Unassembled WGS sequence"/>
</dbReference>
<accession>A0AAV3Q6X2</accession>